<evidence type="ECO:0000313" key="3">
    <source>
        <dbReference type="Proteomes" id="UP000000249"/>
    </source>
</evidence>
<evidence type="ECO:0008006" key="4">
    <source>
        <dbReference type="Google" id="ProtNLM"/>
    </source>
</evidence>
<dbReference type="OrthoDB" id="5877144at2"/>
<feature type="signal peptide" evidence="1">
    <location>
        <begin position="1"/>
        <end position="21"/>
    </location>
</feature>
<name>A0A0H3AFP7_VIBC3</name>
<dbReference type="eggNOG" id="ENOG50309XU">
    <property type="taxonomic scope" value="Bacteria"/>
</dbReference>
<sequence length="101" mass="11694">MQNRFKVLLGVILLFPMFAFAKINMAEVNAYAYEGLADMCANSRHITGEQQKELQAIYLQIKHTRQKILPANNDFAHYAAKQLWDIHTTPHYEECIALLKK</sequence>
<dbReference type="KEGG" id="vcr:VC395_A0583"/>
<gene>
    <name evidence="2" type="ordered locus">VC0395_0668</name>
</gene>
<dbReference type="AlphaFoldDB" id="A0A0H3AFP7"/>
<dbReference type="Proteomes" id="UP000000249">
    <property type="component" value="Chromosome 2"/>
</dbReference>
<feature type="chain" id="PRO_5030008090" description="Secreted protein" evidence="1">
    <location>
        <begin position="22"/>
        <end position="101"/>
    </location>
</feature>
<dbReference type="PATRIC" id="fig|345073.21.peg.3324"/>
<evidence type="ECO:0000256" key="1">
    <source>
        <dbReference type="SAM" id="SignalP"/>
    </source>
</evidence>
<dbReference type="RefSeq" id="WP_001181132.1">
    <property type="nucleotide sequence ID" value="NC_009456.1"/>
</dbReference>
<accession>A0A0H3AFP7</accession>
<dbReference type="EMBL" id="CP000626">
    <property type="protein sequence ID" value="ABQ18688.1"/>
    <property type="molecule type" value="Genomic_DNA"/>
</dbReference>
<proteinExistence type="predicted"/>
<reference evidence="2 3" key="1">
    <citation type="submission" date="2007-03" db="EMBL/GenBank/DDBJ databases">
        <authorList>
            <person name="Heidelberg J."/>
        </authorList>
    </citation>
    <scope>NUCLEOTIDE SEQUENCE [LARGE SCALE GENOMIC DNA]</scope>
    <source>
        <strain evidence="3">ATCC 39541 / Classical Ogawa 395 / O395</strain>
    </source>
</reference>
<protein>
    <recommendedName>
        <fullName evidence="4">Secreted protein</fullName>
    </recommendedName>
</protein>
<evidence type="ECO:0000313" key="2">
    <source>
        <dbReference type="EMBL" id="ABQ18688.1"/>
    </source>
</evidence>
<keyword evidence="1" id="KW-0732">Signal</keyword>
<organism evidence="2 3">
    <name type="scientific">Vibrio cholerae serotype O1 (strain ATCC 39541 / Classical Ogawa 395 / O395)</name>
    <dbReference type="NCBI Taxonomy" id="345073"/>
    <lineage>
        <taxon>Bacteria</taxon>
        <taxon>Pseudomonadati</taxon>
        <taxon>Pseudomonadota</taxon>
        <taxon>Gammaproteobacteria</taxon>
        <taxon>Vibrionales</taxon>
        <taxon>Vibrionaceae</taxon>
        <taxon>Vibrio</taxon>
    </lineage>
</organism>
<dbReference type="KEGG" id="vco:VC0395_0668"/>